<dbReference type="InterPro" id="IPR003467">
    <property type="entry name" value="Fimbrial_K88_FaeH"/>
</dbReference>
<accession>A0A0H5S081</accession>
<dbReference type="GO" id="GO:0009289">
    <property type="term" value="C:pilus"/>
    <property type="evidence" value="ECO:0007669"/>
    <property type="project" value="UniProtKB-SubCell"/>
</dbReference>
<dbReference type="EMBL" id="LN870274">
    <property type="protein sequence ID" value="CRZ21530.1"/>
    <property type="molecule type" value="Genomic_DNA"/>
</dbReference>
<proteinExistence type="inferred from homology"/>
<organism evidence="6">
    <name type="scientific">Escherichia coli</name>
    <dbReference type="NCBI Taxonomy" id="562"/>
    <lineage>
        <taxon>Bacteria</taxon>
        <taxon>Pseudomonadati</taxon>
        <taxon>Pseudomonadota</taxon>
        <taxon>Gammaproteobacteria</taxon>
        <taxon>Enterobacterales</taxon>
        <taxon>Enterobacteriaceae</taxon>
        <taxon>Escherichia</taxon>
    </lineage>
</organism>
<evidence type="ECO:0000313" key="6">
    <source>
        <dbReference type="EMBL" id="CRZ21530.1"/>
    </source>
</evidence>
<feature type="chain" id="PRO_5005224355" description="Fimbrial protein" evidence="5">
    <location>
        <begin position="33"/>
        <end position="276"/>
    </location>
</feature>
<protein>
    <recommendedName>
        <fullName evidence="7">Fimbrial protein</fullName>
    </recommendedName>
</protein>
<comment type="similarity">
    <text evidence="4">Belongs to the fimbrial K88 protein family.</text>
</comment>
<feature type="signal peptide" evidence="5">
    <location>
        <begin position="1"/>
        <end position="32"/>
    </location>
</feature>
<evidence type="ECO:0000256" key="2">
    <source>
        <dbReference type="ARBA" id="ARBA00022729"/>
    </source>
</evidence>
<keyword evidence="3" id="KW-0281">Fimbrium</keyword>
<evidence type="ECO:0000256" key="1">
    <source>
        <dbReference type="ARBA" id="ARBA00004561"/>
    </source>
</evidence>
<reference evidence="6" key="2">
    <citation type="submission" date="2015-07" db="EMBL/GenBank/DDBJ databases">
        <title>Epidemiology of Coli Surface Antigen 23 'like' orthologs from Escherichia coli isolates from Kenya.</title>
        <authorList>
            <person name="Njoroge S.M."/>
            <person name="Boinett C.J."/>
            <person name="Thomson N.R."/>
            <person name="Kariuki S."/>
        </authorList>
    </citation>
    <scope>NUCLEOTIDE SEQUENCE</scope>
    <source>
        <strain evidence="6">4084</strain>
    </source>
</reference>
<dbReference type="GO" id="GO:0007155">
    <property type="term" value="P:cell adhesion"/>
    <property type="evidence" value="ECO:0007669"/>
    <property type="project" value="InterPro"/>
</dbReference>
<evidence type="ECO:0008006" key="7">
    <source>
        <dbReference type="Google" id="ProtNLM"/>
    </source>
</evidence>
<gene>
    <name evidence="6" type="primary">aalE-like</name>
</gene>
<evidence type="ECO:0000256" key="4">
    <source>
        <dbReference type="ARBA" id="ARBA00049989"/>
    </source>
</evidence>
<name>A0A0H5S081_ECOLX</name>
<evidence type="ECO:0000256" key="3">
    <source>
        <dbReference type="ARBA" id="ARBA00023263"/>
    </source>
</evidence>
<keyword evidence="2 5" id="KW-0732">Signal</keyword>
<comment type="subcellular location">
    <subcellularLocation>
        <location evidence="1">Fimbrium</location>
    </subcellularLocation>
</comment>
<sequence>MKYQGIYFMKKTLIALAVAAGATMSVSGVANAFTSAFPGGDISLGGTISTPVQGAVYEGKVGSLTGLDSNIPVGDTTVSIVAPANAGLLALRSVQGGFDSAASDKIANITFNGKTLIQAAAGRSFSNGAIVMTLDVQDANGNKIGGITFPMQVAAVSAIVDNANSSVAGASLYAYDNSRTYYGALPQQANGAVSSYSDALSIMNGLFSDISDYLPQVTSEASAPEAKDFSATGKVFNTAYAAGIVAGNTITLTLDNPATAGDVSWTASMPVVVSYK</sequence>
<reference evidence="6" key="1">
    <citation type="submission" date="2015-06" db="EMBL/GenBank/DDBJ databases">
        <authorList>
            <consortium name="Pathogen Informatics"/>
        </authorList>
    </citation>
    <scope>NUCLEOTIDE SEQUENCE</scope>
    <source>
        <strain evidence="6">4084</strain>
    </source>
</reference>
<evidence type="ECO:0000256" key="5">
    <source>
        <dbReference type="SAM" id="SignalP"/>
    </source>
</evidence>
<dbReference type="AlphaFoldDB" id="A0A0H5S081"/>
<dbReference type="Pfam" id="PF02432">
    <property type="entry name" value="Fimbrial_K88"/>
    <property type="match status" value="1"/>
</dbReference>